<dbReference type="RefSeq" id="WP_193184264.1">
    <property type="nucleotide sequence ID" value="NZ_JACVXA010000049.1"/>
</dbReference>
<organism evidence="7 8">
    <name type="scientific">Mangrovicoccus algicola</name>
    <dbReference type="NCBI Taxonomy" id="2771008"/>
    <lineage>
        <taxon>Bacteria</taxon>
        <taxon>Pseudomonadati</taxon>
        <taxon>Pseudomonadota</taxon>
        <taxon>Alphaproteobacteria</taxon>
        <taxon>Rhodobacterales</taxon>
        <taxon>Paracoccaceae</taxon>
        <taxon>Mangrovicoccus</taxon>
    </lineage>
</organism>
<keyword evidence="8" id="KW-1185">Reference proteome</keyword>
<dbReference type="GO" id="GO:0005829">
    <property type="term" value="C:cytosol"/>
    <property type="evidence" value="ECO:0007669"/>
    <property type="project" value="TreeGrafter"/>
</dbReference>
<comment type="similarity">
    <text evidence="2 6">Belongs to the class-III pyridoxal-phosphate-dependent aminotransferase family.</text>
</comment>
<dbReference type="Proteomes" id="UP000609121">
    <property type="component" value="Unassembled WGS sequence"/>
</dbReference>
<dbReference type="InterPro" id="IPR005814">
    <property type="entry name" value="Aminotrans_3"/>
</dbReference>
<evidence type="ECO:0000256" key="6">
    <source>
        <dbReference type="RuleBase" id="RU003560"/>
    </source>
</evidence>
<dbReference type="NCBIfam" id="NF005685">
    <property type="entry name" value="PRK07483.1"/>
    <property type="match status" value="1"/>
</dbReference>
<dbReference type="InterPro" id="IPR015421">
    <property type="entry name" value="PyrdxlP-dep_Trfase_major"/>
</dbReference>
<dbReference type="InterPro" id="IPR015424">
    <property type="entry name" value="PyrdxlP-dep_Trfase"/>
</dbReference>
<dbReference type="EMBL" id="JACVXA010000049">
    <property type="protein sequence ID" value="MBE3639516.1"/>
    <property type="molecule type" value="Genomic_DNA"/>
</dbReference>
<keyword evidence="4" id="KW-0808">Transferase</keyword>
<evidence type="ECO:0000256" key="5">
    <source>
        <dbReference type="ARBA" id="ARBA00022898"/>
    </source>
</evidence>
<evidence type="ECO:0000256" key="3">
    <source>
        <dbReference type="ARBA" id="ARBA00022576"/>
    </source>
</evidence>
<dbReference type="Gene3D" id="3.40.640.10">
    <property type="entry name" value="Type I PLP-dependent aspartate aminotransferase-like (Major domain)"/>
    <property type="match status" value="1"/>
</dbReference>
<dbReference type="InterPro" id="IPR015422">
    <property type="entry name" value="PyrdxlP-dep_Trfase_small"/>
</dbReference>
<proteinExistence type="inferred from homology"/>
<dbReference type="Pfam" id="PF00202">
    <property type="entry name" value="Aminotran_3"/>
    <property type="match status" value="1"/>
</dbReference>
<dbReference type="PROSITE" id="PS00600">
    <property type="entry name" value="AA_TRANSFER_CLASS_3"/>
    <property type="match status" value="1"/>
</dbReference>
<gene>
    <name evidence="7" type="ORF">ICN82_15040</name>
</gene>
<name>A0A8J6Z112_9RHOB</name>
<dbReference type="PANTHER" id="PTHR43094:SF1">
    <property type="entry name" value="AMINOTRANSFERASE CLASS-III"/>
    <property type="match status" value="1"/>
</dbReference>
<dbReference type="FunFam" id="3.40.640.10:FF:000014">
    <property type="entry name" value="Adenosylmethionine-8-amino-7-oxononanoate aminotransferase, probable"/>
    <property type="match status" value="1"/>
</dbReference>
<dbReference type="SUPFAM" id="SSF53383">
    <property type="entry name" value="PLP-dependent transferases"/>
    <property type="match status" value="1"/>
</dbReference>
<dbReference type="GO" id="GO:0030170">
    <property type="term" value="F:pyridoxal phosphate binding"/>
    <property type="evidence" value="ECO:0007669"/>
    <property type="project" value="InterPro"/>
</dbReference>
<evidence type="ECO:0000313" key="7">
    <source>
        <dbReference type="EMBL" id="MBE3639516.1"/>
    </source>
</evidence>
<dbReference type="GO" id="GO:0008483">
    <property type="term" value="F:transaminase activity"/>
    <property type="evidence" value="ECO:0007669"/>
    <property type="project" value="UniProtKB-KW"/>
</dbReference>
<dbReference type="InterPro" id="IPR049704">
    <property type="entry name" value="Aminotrans_3_PPA_site"/>
</dbReference>
<evidence type="ECO:0000313" key="8">
    <source>
        <dbReference type="Proteomes" id="UP000609121"/>
    </source>
</evidence>
<dbReference type="PROSITE" id="PS51257">
    <property type="entry name" value="PROKAR_LIPOPROTEIN"/>
    <property type="match status" value="1"/>
</dbReference>
<sequence>MSHVFPRQIHAPPPVATGGAGCYLFDAAGRRYFDGSGGAAVSCLGHGDPEIVAAVQDQASRLAYAHTGFFTSEPAEALADLLIAHAPGDLDRVYFVSGGSEAVEAALKLARQYHVERGAPERRHVIARRQSYHGNTLGALAAGGNAWRRAPFEPMLPAMRHVAPCYAYAEKPPGETDEAYGQRLAQELEDEILALGPESVIAFVAEPVVGATLGAVPAVPGYFRRIREICDRYGVLLILDEVMCGMGRTGHLFACEAEGVAPDILCIAKGLGAGYQPVGAMLCSRAIYDTLAAGSGAFQHGHTYIGHPVACAAGLAVMRAVLERGLLAQVQARGALLRELLQDRFGAHPHIGDIRGRGLFLGLEFVADRETRTPFARAEAVAPRLKAAAFEAGLICYPMQGTRDGQSGDHVLLAPPFIMQPAEAEELADRLARAIGSVLPG</sequence>
<accession>A0A8J6Z112</accession>
<dbReference type="PANTHER" id="PTHR43094">
    <property type="entry name" value="AMINOTRANSFERASE"/>
    <property type="match status" value="1"/>
</dbReference>
<keyword evidence="5 6" id="KW-0663">Pyridoxal phosphate</keyword>
<evidence type="ECO:0000256" key="2">
    <source>
        <dbReference type="ARBA" id="ARBA00008954"/>
    </source>
</evidence>
<evidence type="ECO:0000256" key="4">
    <source>
        <dbReference type="ARBA" id="ARBA00022679"/>
    </source>
</evidence>
<comment type="cofactor">
    <cofactor evidence="1">
        <name>pyridoxal 5'-phosphate</name>
        <dbReference type="ChEBI" id="CHEBI:597326"/>
    </cofactor>
</comment>
<dbReference type="CDD" id="cd00610">
    <property type="entry name" value="OAT_like"/>
    <property type="match status" value="1"/>
</dbReference>
<reference evidence="7" key="1">
    <citation type="submission" date="2020-09" db="EMBL/GenBank/DDBJ databases">
        <title>A novel bacterium of genus Mangrovicoccus, isolated from South China Sea.</title>
        <authorList>
            <person name="Huang H."/>
            <person name="Mo K."/>
            <person name="Hu Y."/>
        </authorList>
    </citation>
    <scope>NUCLEOTIDE SEQUENCE</scope>
    <source>
        <strain evidence="7">HB182678</strain>
    </source>
</reference>
<comment type="caution">
    <text evidence="7">The sequence shown here is derived from an EMBL/GenBank/DDBJ whole genome shotgun (WGS) entry which is preliminary data.</text>
</comment>
<evidence type="ECO:0000256" key="1">
    <source>
        <dbReference type="ARBA" id="ARBA00001933"/>
    </source>
</evidence>
<dbReference type="AlphaFoldDB" id="A0A8J6Z112"/>
<keyword evidence="3 7" id="KW-0032">Aminotransferase</keyword>
<dbReference type="Gene3D" id="3.90.1150.10">
    <property type="entry name" value="Aspartate Aminotransferase, domain 1"/>
    <property type="match status" value="1"/>
</dbReference>
<protein>
    <submittedName>
        <fullName evidence="7">Aspartate aminotransferase family protein</fullName>
    </submittedName>
</protein>